<dbReference type="GO" id="GO:0006383">
    <property type="term" value="P:transcription by RNA polymerase III"/>
    <property type="evidence" value="ECO:0007669"/>
    <property type="project" value="TreeGrafter"/>
</dbReference>
<dbReference type="InterPro" id="IPR015943">
    <property type="entry name" value="WD40/YVTN_repeat-like_dom_sf"/>
</dbReference>
<dbReference type="Proteomes" id="UP000803844">
    <property type="component" value="Unassembled WGS sequence"/>
</dbReference>
<dbReference type="PANTHER" id="PTHR15052:SF2">
    <property type="entry name" value="GENERAL TRANSCRIPTION FACTOR 3C POLYPEPTIDE 2"/>
    <property type="match status" value="1"/>
</dbReference>
<dbReference type="InterPro" id="IPR036322">
    <property type="entry name" value="WD40_repeat_dom_sf"/>
</dbReference>
<evidence type="ECO:0000256" key="3">
    <source>
        <dbReference type="ARBA" id="ARBA00023242"/>
    </source>
</evidence>
<feature type="region of interest" description="Disordered" evidence="4">
    <location>
        <begin position="310"/>
        <end position="330"/>
    </location>
</feature>
<evidence type="ECO:0000313" key="6">
    <source>
        <dbReference type="Proteomes" id="UP000803844"/>
    </source>
</evidence>
<dbReference type="EMBL" id="MU032346">
    <property type="protein sequence ID" value="KAF3767183.1"/>
    <property type="molecule type" value="Genomic_DNA"/>
</dbReference>
<dbReference type="Gene3D" id="2.130.10.10">
    <property type="entry name" value="YVTN repeat-like/Quinoprotein amine dehydrogenase"/>
    <property type="match status" value="1"/>
</dbReference>
<evidence type="ECO:0000256" key="2">
    <source>
        <dbReference type="ARBA" id="ARBA00023163"/>
    </source>
</evidence>
<comment type="subcellular location">
    <subcellularLocation>
        <location evidence="1">Nucleus</location>
    </subcellularLocation>
</comment>
<dbReference type="GO" id="GO:0005634">
    <property type="term" value="C:nucleus"/>
    <property type="evidence" value="ECO:0007669"/>
    <property type="project" value="UniProtKB-SubCell"/>
</dbReference>
<sequence length="756" mass="84175">MRTRKANKSKRFSYTEAYSDESEDESDTQEAQEAGEDVDFQEPEPDGGSQDASDEDVVDEGVENNKLVDVESDGEGEVDLDEVESPPGKAGPRRGRLRRKLLKRGVVHAIPAYPTELRNTRVYEGPLQRSTRGMKLLEVLYGPDPGHIKVAQGMLNKWFNHQVLPVRGSDDGGLMQSPWLADDYEEKQRNWTRSWYDRYRAGDGKLQRLRKIRQDHVDIFKPPMTELVCLVGRFNNQKQIRTRYGSAHPVSETGELWQAAEATSQNSTPPPPPPKGWLFDTGGIPLAIGWAPLIGHREQFLAVCTVPFSDQDRKDADSPEDDPEEKKKGSVQIWSIPCHKEGASDARLVHSLSFDWGRPKRLQWCPVPLLDDSKIGMLAIICADGQARVIEVSKSTPGQENYDWITSPVATFGITDEYAVHATCLTWVNTNRLCLGHSDGSITLWSIYPQRLLTRHAAHTSQILDIASGFPSHPYHIATVPIGGSPTLTDLNLPSAETTYIPLSNCVNFQPNLLDWNDHLQGYLGISPSGMPHNISIGFTHIRHFVQSRTLMTTPSLPMCLAGGRTHPFTLVGCADGSLWAFNPLRVLTKERGDRVHKLKVLQHEFRPPPQTGTATAARAAQDIRGAARILQGFRPEFNSNPRASELTRELNRREAAAKAKRPKSKNPRRRAAGQQEEFEQGDNGLRLEEELALLKETEKTKVVVHEALTRITAAAWNPNVEHGWWAAAAMGSGLVKIMDLGLKGWNLEEGSTGTV</sequence>
<feature type="compositionally biased region" description="Basic residues" evidence="4">
    <location>
        <begin position="659"/>
        <end position="672"/>
    </location>
</feature>
<reference evidence="5" key="1">
    <citation type="journal article" date="2020" name="Phytopathology">
        <title>Genome sequence of the chestnut blight fungus Cryphonectria parasitica EP155: A fundamental resource for an archetypical invasive plant pathogen.</title>
        <authorList>
            <person name="Crouch J.A."/>
            <person name="Dawe A."/>
            <person name="Aerts A."/>
            <person name="Barry K."/>
            <person name="Churchill A.C.L."/>
            <person name="Grimwood J."/>
            <person name="Hillman B."/>
            <person name="Milgroom M.G."/>
            <person name="Pangilinan J."/>
            <person name="Smith M."/>
            <person name="Salamov A."/>
            <person name="Schmutz J."/>
            <person name="Yadav J."/>
            <person name="Grigoriev I.V."/>
            <person name="Nuss D."/>
        </authorList>
    </citation>
    <scope>NUCLEOTIDE SEQUENCE</scope>
    <source>
        <strain evidence="5">EP155</strain>
    </source>
</reference>
<dbReference type="GO" id="GO:0000127">
    <property type="term" value="C:transcription factor TFIIIC complex"/>
    <property type="evidence" value="ECO:0007669"/>
    <property type="project" value="TreeGrafter"/>
</dbReference>
<dbReference type="AlphaFoldDB" id="A0A9P4Y605"/>
<dbReference type="SUPFAM" id="SSF50978">
    <property type="entry name" value="WD40 repeat-like"/>
    <property type="match status" value="1"/>
</dbReference>
<feature type="compositionally biased region" description="Basic residues" evidence="4">
    <location>
        <begin position="1"/>
        <end position="11"/>
    </location>
</feature>
<name>A0A9P4Y605_CRYP1</name>
<evidence type="ECO:0008006" key="7">
    <source>
        <dbReference type="Google" id="ProtNLM"/>
    </source>
</evidence>
<evidence type="ECO:0000313" key="5">
    <source>
        <dbReference type="EMBL" id="KAF3767183.1"/>
    </source>
</evidence>
<keyword evidence="2" id="KW-0804">Transcription</keyword>
<gene>
    <name evidence="5" type="ORF">M406DRAFT_254114</name>
</gene>
<dbReference type="OrthoDB" id="4703at2759"/>
<feature type="region of interest" description="Disordered" evidence="4">
    <location>
        <begin position="656"/>
        <end position="683"/>
    </location>
</feature>
<feature type="compositionally biased region" description="Acidic residues" evidence="4">
    <location>
        <begin position="70"/>
        <end position="84"/>
    </location>
</feature>
<dbReference type="RefSeq" id="XP_040778144.1">
    <property type="nucleotide sequence ID" value="XM_040916940.1"/>
</dbReference>
<dbReference type="PANTHER" id="PTHR15052">
    <property type="entry name" value="RNA POLYMERASE III TRANSCRIPTION INITIATION FACTOR COMPLEX SUBUNIT"/>
    <property type="match status" value="1"/>
</dbReference>
<dbReference type="GeneID" id="63834069"/>
<keyword evidence="3" id="KW-0539">Nucleus</keyword>
<comment type="caution">
    <text evidence="5">The sequence shown here is derived from an EMBL/GenBank/DDBJ whole genome shotgun (WGS) entry which is preliminary data.</text>
</comment>
<evidence type="ECO:0000256" key="1">
    <source>
        <dbReference type="ARBA" id="ARBA00004123"/>
    </source>
</evidence>
<proteinExistence type="predicted"/>
<feature type="region of interest" description="Disordered" evidence="4">
    <location>
        <begin position="1"/>
        <end position="97"/>
    </location>
</feature>
<feature type="compositionally biased region" description="Acidic residues" evidence="4">
    <location>
        <begin position="52"/>
        <end position="62"/>
    </location>
</feature>
<feature type="compositionally biased region" description="Acidic residues" evidence="4">
    <location>
        <begin position="18"/>
        <end position="45"/>
    </location>
</feature>
<evidence type="ECO:0000256" key="4">
    <source>
        <dbReference type="SAM" id="MobiDB-lite"/>
    </source>
</evidence>
<keyword evidence="6" id="KW-1185">Reference proteome</keyword>
<organism evidence="5 6">
    <name type="scientific">Cryphonectria parasitica (strain ATCC 38755 / EP155)</name>
    <dbReference type="NCBI Taxonomy" id="660469"/>
    <lineage>
        <taxon>Eukaryota</taxon>
        <taxon>Fungi</taxon>
        <taxon>Dikarya</taxon>
        <taxon>Ascomycota</taxon>
        <taxon>Pezizomycotina</taxon>
        <taxon>Sordariomycetes</taxon>
        <taxon>Sordariomycetidae</taxon>
        <taxon>Diaporthales</taxon>
        <taxon>Cryphonectriaceae</taxon>
        <taxon>Cryphonectria-Endothia species complex</taxon>
        <taxon>Cryphonectria</taxon>
    </lineage>
</organism>
<accession>A0A9P4Y605</accession>
<dbReference type="InterPro" id="IPR052416">
    <property type="entry name" value="GTF3C_component"/>
</dbReference>
<protein>
    <recommendedName>
        <fullName evidence="7">Transcription factor TFIIIC complex subunit Tfc6</fullName>
    </recommendedName>
</protein>